<comment type="caution">
    <text evidence="2">The sequence shown here is derived from an EMBL/GenBank/DDBJ whole genome shotgun (WGS) entry which is preliminary data.</text>
</comment>
<dbReference type="EMBL" id="JBHUIT010000025">
    <property type="protein sequence ID" value="MFD2257279.1"/>
    <property type="molecule type" value="Genomic_DNA"/>
</dbReference>
<dbReference type="RefSeq" id="WP_386820565.1">
    <property type="nucleotide sequence ID" value="NZ_JBHUIT010000025.1"/>
</dbReference>
<proteinExistence type="predicted"/>
<evidence type="ECO:0000313" key="2">
    <source>
        <dbReference type="EMBL" id="MFD2257279.1"/>
    </source>
</evidence>
<accession>A0ABW5DBK9</accession>
<name>A0ABW5DBK9_9BACT</name>
<evidence type="ECO:0000313" key="3">
    <source>
        <dbReference type="Proteomes" id="UP001597375"/>
    </source>
</evidence>
<feature type="signal peptide" evidence="1">
    <location>
        <begin position="1"/>
        <end position="23"/>
    </location>
</feature>
<dbReference type="Proteomes" id="UP001597375">
    <property type="component" value="Unassembled WGS sequence"/>
</dbReference>
<sequence>MKSIRYQVSVIAASIAGASLAHAAPTPISALPGVDSGPGGAGPFRVTGDVTLTTGTDYELDENIYVDGGTLTIQPGV</sequence>
<reference evidence="3" key="1">
    <citation type="journal article" date="2019" name="Int. J. Syst. Evol. Microbiol.">
        <title>The Global Catalogue of Microorganisms (GCM) 10K type strain sequencing project: providing services to taxonomists for standard genome sequencing and annotation.</title>
        <authorList>
            <consortium name="The Broad Institute Genomics Platform"/>
            <consortium name="The Broad Institute Genome Sequencing Center for Infectious Disease"/>
            <person name="Wu L."/>
            <person name="Ma J."/>
        </authorList>
    </citation>
    <scope>NUCLEOTIDE SEQUENCE [LARGE SCALE GENOMIC DNA]</scope>
    <source>
        <strain evidence="3">CGMCC 4.7106</strain>
    </source>
</reference>
<keyword evidence="1" id="KW-0732">Signal</keyword>
<keyword evidence="3" id="KW-1185">Reference proteome</keyword>
<evidence type="ECO:0000256" key="1">
    <source>
        <dbReference type="SAM" id="SignalP"/>
    </source>
</evidence>
<feature type="chain" id="PRO_5045929912" description="Autotransporter outer membrane beta-barrel domain-containing protein" evidence="1">
    <location>
        <begin position="24"/>
        <end position="77"/>
    </location>
</feature>
<protein>
    <recommendedName>
        <fullName evidence="4">Autotransporter outer membrane beta-barrel domain-containing protein</fullName>
    </recommendedName>
</protein>
<evidence type="ECO:0008006" key="4">
    <source>
        <dbReference type="Google" id="ProtNLM"/>
    </source>
</evidence>
<organism evidence="2 3">
    <name type="scientific">Luteolibacter algae</name>
    <dbReference type="NCBI Taxonomy" id="454151"/>
    <lineage>
        <taxon>Bacteria</taxon>
        <taxon>Pseudomonadati</taxon>
        <taxon>Verrucomicrobiota</taxon>
        <taxon>Verrucomicrobiia</taxon>
        <taxon>Verrucomicrobiales</taxon>
        <taxon>Verrucomicrobiaceae</taxon>
        <taxon>Luteolibacter</taxon>
    </lineage>
</organism>
<feature type="non-terminal residue" evidence="2">
    <location>
        <position position="77"/>
    </location>
</feature>
<gene>
    <name evidence="2" type="ORF">ACFSSA_11390</name>
</gene>